<reference evidence="1" key="1">
    <citation type="submission" date="2021-06" db="EMBL/GenBank/DDBJ databases">
        <title>Paracoccus bacterium XHP0099 sp. nov., isolated from the surface waters of the Yellow Sea.</title>
        <authorList>
            <person name="Xue H."/>
            <person name="Zhang D."/>
        </authorList>
    </citation>
    <scope>NUCLEOTIDE SEQUENCE</scope>
    <source>
        <strain evidence="1">XHP0099</strain>
    </source>
</reference>
<sequence length="142" mass="15314">MNHTHIFAAALVLLQVLAGPSFGASFRCKLVEVKTLRSDGLLDPHPLSDDFSDDIMIVDRETGTVFHPKFGNETYGERQVLDYGASESSFKVISLSPLSSSPSEGEAPFRNTVYLQIETFADGSNKPFIAVSGVAIGMGVCE</sequence>
<dbReference type="RefSeq" id="WP_216032992.1">
    <property type="nucleotide sequence ID" value="NZ_JAHKNG010000013.1"/>
</dbReference>
<protein>
    <submittedName>
        <fullName evidence="1">Uncharacterized protein</fullName>
    </submittedName>
</protein>
<keyword evidence="2" id="KW-1185">Reference proteome</keyword>
<evidence type="ECO:0000313" key="1">
    <source>
        <dbReference type="EMBL" id="MBU3030310.1"/>
    </source>
</evidence>
<proteinExistence type="predicted"/>
<name>A0ABS6AKX8_9RHOB</name>
<dbReference type="EMBL" id="JAHKNG010000013">
    <property type="protein sequence ID" value="MBU3030310.1"/>
    <property type="molecule type" value="Genomic_DNA"/>
</dbReference>
<gene>
    <name evidence="1" type="ORF">KNW02_09280</name>
</gene>
<dbReference type="Proteomes" id="UP001166191">
    <property type="component" value="Unassembled WGS sequence"/>
</dbReference>
<accession>A0ABS6AKX8</accession>
<evidence type="ECO:0000313" key="2">
    <source>
        <dbReference type="Proteomes" id="UP001166191"/>
    </source>
</evidence>
<comment type="caution">
    <text evidence="1">The sequence shown here is derived from an EMBL/GenBank/DDBJ whole genome shotgun (WGS) entry which is preliminary data.</text>
</comment>
<organism evidence="1 2">
    <name type="scientific">Paracoccus marinaquae</name>
    <dbReference type="NCBI Taxonomy" id="2841926"/>
    <lineage>
        <taxon>Bacteria</taxon>
        <taxon>Pseudomonadati</taxon>
        <taxon>Pseudomonadota</taxon>
        <taxon>Alphaproteobacteria</taxon>
        <taxon>Rhodobacterales</taxon>
        <taxon>Paracoccaceae</taxon>
        <taxon>Paracoccus</taxon>
    </lineage>
</organism>